<dbReference type="InterPro" id="IPR029016">
    <property type="entry name" value="GAF-like_dom_sf"/>
</dbReference>
<dbReference type="Pfam" id="PF09339">
    <property type="entry name" value="HTH_IclR"/>
    <property type="match status" value="1"/>
</dbReference>
<dbReference type="InterPro" id="IPR050707">
    <property type="entry name" value="HTH_MetabolicPath_Reg"/>
</dbReference>
<dbReference type="Proteomes" id="UP000093985">
    <property type="component" value="Unassembled WGS sequence"/>
</dbReference>
<sequence>MSRARSQDRDERAGSPPTDRVVAVVELLATLSEPISVASIVSRLEINRSTATAILGALERAGWASRQSDRRYTLGVGLIGVAEAVRAALPLGGQYASAVEELARRANCGATLAFAGATDLTFLSVAAARERFPAGVGVGVRLPLMAPVGATVVAHRDSGTQRDWLQSAGANRSGLADLLSQVRQSGVAVFGMGNSDPQALNTLAEVAELLAEHPRRATLRQRVFEMLFSLSGHPYTATQLATSGDLSVSYLAVPVFDEQGHATYELQLGPLSAAVSAAGREHYMNEIKATAAYLSAL</sequence>
<dbReference type="EMBL" id="LZIN01000036">
    <property type="protein sequence ID" value="OBG07701.1"/>
    <property type="molecule type" value="Genomic_DNA"/>
</dbReference>
<protein>
    <recommendedName>
        <fullName evidence="8">IclR family transcriptional regulator</fullName>
    </recommendedName>
</protein>
<dbReference type="InterPro" id="IPR014757">
    <property type="entry name" value="Tscrpt_reg_IclR_C"/>
</dbReference>
<dbReference type="PANTHER" id="PTHR30136:SF35">
    <property type="entry name" value="HTH-TYPE TRANSCRIPTIONAL REGULATOR RV1719"/>
    <property type="match status" value="1"/>
</dbReference>
<evidence type="ECO:0000313" key="6">
    <source>
        <dbReference type="EMBL" id="OBG07701.1"/>
    </source>
</evidence>
<keyword evidence="2" id="KW-0238">DNA-binding</keyword>
<dbReference type="RefSeq" id="WP_064854465.1">
    <property type="nucleotide sequence ID" value="NZ_LZIM01000050.1"/>
</dbReference>
<dbReference type="SMART" id="SM00346">
    <property type="entry name" value="HTH_ICLR"/>
    <property type="match status" value="1"/>
</dbReference>
<organism evidence="6 7">
    <name type="scientific">Mycolicibacter sinensis (strain JDM601)</name>
    <name type="common">Mycobacterium sinense</name>
    <dbReference type="NCBI Taxonomy" id="875328"/>
    <lineage>
        <taxon>Bacteria</taxon>
        <taxon>Bacillati</taxon>
        <taxon>Actinomycetota</taxon>
        <taxon>Actinomycetes</taxon>
        <taxon>Mycobacteriales</taxon>
        <taxon>Mycobacteriaceae</taxon>
        <taxon>Mycolicibacter</taxon>
    </lineage>
</organism>
<evidence type="ECO:0000313" key="7">
    <source>
        <dbReference type="Proteomes" id="UP000093985"/>
    </source>
</evidence>
<dbReference type="PROSITE" id="PS51077">
    <property type="entry name" value="HTH_ICLR"/>
    <property type="match status" value="1"/>
</dbReference>
<dbReference type="InterPro" id="IPR036390">
    <property type="entry name" value="WH_DNA-bd_sf"/>
</dbReference>
<evidence type="ECO:0000259" key="4">
    <source>
        <dbReference type="PROSITE" id="PS51077"/>
    </source>
</evidence>
<evidence type="ECO:0000256" key="2">
    <source>
        <dbReference type="ARBA" id="ARBA00023125"/>
    </source>
</evidence>
<dbReference type="PANTHER" id="PTHR30136">
    <property type="entry name" value="HELIX-TURN-HELIX TRANSCRIPTIONAL REGULATOR, ICLR FAMILY"/>
    <property type="match status" value="1"/>
</dbReference>
<feature type="domain" description="HTH iclR-type" evidence="4">
    <location>
        <begin position="15"/>
        <end position="76"/>
    </location>
</feature>
<dbReference type="PROSITE" id="PS51078">
    <property type="entry name" value="ICLR_ED"/>
    <property type="match status" value="1"/>
</dbReference>
<dbReference type="SUPFAM" id="SSF55781">
    <property type="entry name" value="GAF domain-like"/>
    <property type="match status" value="1"/>
</dbReference>
<keyword evidence="3" id="KW-0804">Transcription</keyword>
<proteinExistence type="predicted"/>
<dbReference type="Gene3D" id="3.30.450.40">
    <property type="match status" value="2"/>
</dbReference>
<dbReference type="SUPFAM" id="SSF46785">
    <property type="entry name" value="Winged helix' DNA-binding domain"/>
    <property type="match status" value="1"/>
</dbReference>
<comment type="caution">
    <text evidence="6">The sequence shown here is derived from an EMBL/GenBank/DDBJ whole genome shotgun (WGS) entry which is preliminary data.</text>
</comment>
<gene>
    <name evidence="6" type="ORF">A5771_05285</name>
</gene>
<evidence type="ECO:0000259" key="5">
    <source>
        <dbReference type="PROSITE" id="PS51078"/>
    </source>
</evidence>
<dbReference type="AlphaFoldDB" id="A0A1A2ES68"/>
<dbReference type="Gene3D" id="1.10.10.10">
    <property type="entry name" value="Winged helix-like DNA-binding domain superfamily/Winged helix DNA-binding domain"/>
    <property type="match status" value="1"/>
</dbReference>
<name>A0A1A2ES68_MYCSD</name>
<dbReference type="InterPro" id="IPR005471">
    <property type="entry name" value="Tscrpt_reg_IclR_N"/>
</dbReference>
<evidence type="ECO:0000256" key="3">
    <source>
        <dbReference type="ARBA" id="ARBA00023163"/>
    </source>
</evidence>
<evidence type="ECO:0000256" key="1">
    <source>
        <dbReference type="ARBA" id="ARBA00023015"/>
    </source>
</evidence>
<reference evidence="7" key="1">
    <citation type="submission" date="2016-06" db="EMBL/GenBank/DDBJ databases">
        <authorList>
            <person name="Sutton G."/>
            <person name="Brinkac L."/>
            <person name="Sanka R."/>
            <person name="Adams M."/>
            <person name="Lau E."/>
            <person name="Mehaffy C."/>
            <person name="Tameris M."/>
            <person name="Hatherill M."/>
            <person name="Hanekom W."/>
            <person name="Mahomed H."/>
            <person name="Mcshane H."/>
        </authorList>
    </citation>
    <scope>NUCLEOTIDE SEQUENCE [LARGE SCALE GENOMIC DNA]</scope>
    <source>
        <strain evidence="7">852014-51077_SCH5608930-a</strain>
    </source>
</reference>
<dbReference type="GO" id="GO:0003700">
    <property type="term" value="F:DNA-binding transcription factor activity"/>
    <property type="evidence" value="ECO:0007669"/>
    <property type="project" value="TreeGrafter"/>
</dbReference>
<dbReference type="GO" id="GO:0045892">
    <property type="term" value="P:negative regulation of DNA-templated transcription"/>
    <property type="evidence" value="ECO:0007669"/>
    <property type="project" value="TreeGrafter"/>
</dbReference>
<dbReference type="OrthoDB" id="4524640at2"/>
<evidence type="ECO:0008006" key="8">
    <source>
        <dbReference type="Google" id="ProtNLM"/>
    </source>
</evidence>
<accession>A0A1A2ES68</accession>
<feature type="domain" description="IclR-ED" evidence="5">
    <location>
        <begin position="77"/>
        <end position="297"/>
    </location>
</feature>
<keyword evidence="1" id="KW-0805">Transcription regulation</keyword>
<dbReference type="GO" id="GO:0003677">
    <property type="term" value="F:DNA binding"/>
    <property type="evidence" value="ECO:0007669"/>
    <property type="project" value="UniProtKB-KW"/>
</dbReference>
<dbReference type="InterPro" id="IPR036388">
    <property type="entry name" value="WH-like_DNA-bd_sf"/>
</dbReference>